<dbReference type="AlphaFoldDB" id="A0A7D8YV85"/>
<reference evidence="11 12" key="1">
    <citation type="submission" date="2018-05" db="EMBL/GenBank/DDBJ databases">
        <title>Whole genome sequencing for identification of molecular markers to develop diagnostic detection tools for the regulated plant pathogen Lachnellula willkommii.</title>
        <authorList>
            <person name="Giroux E."/>
            <person name="Bilodeau G."/>
        </authorList>
    </citation>
    <scope>NUCLEOTIDE SEQUENCE [LARGE SCALE GENOMIC DNA]</scope>
    <source>
        <strain evidence="11 12">CBS 625.97</strain>
    </source>
</reference>
<dbReference type="GO" id="GO:0016020">
    <property type="term" value="C:membrane"/>
    <property type="evidence" value="ECO:0007669"/>
    <property type="project" value="UniProtKB-SubCell"/>
</dbReference>
<dbReference type="InterPro" id="IPR036259">
    <property type="entry name" value="MFS_trans_sf"/>
</dbReference>
<feature type="transmembrane region" description="Helical" evidence="9">
    <location>
        <begin position="429"/>
        <end position="447"/>
    </location>
</feature>
<keyword evidence="4 9" id="KW-0812">Transmembrane</keyword>
<feature type="transmembrane region" description="Helical" evidence="9">
    <location>
        <begin position="459"/>
        <end position="478"/>
    </location>
</feature>
<feature type="transmembrane region" description="Helical" evidence="9">
    <location>
        <begin position="204"/>
        <end position="225"/>
    </location>
</feature>
<dbReference type="InterPro" id="IPR003663">
    <property type="entry name" value="Sugar/inositol_transpt"/>
</dbReference>
<feature type="transmembrane region" description="Helical" evidence="9">
    <location>
        <begin position="331"/>
        <end position="351"/>
    </location>
</feature>
<dbReference type="PANTHER" id="PTHR48022">
    <property type="entry name" value="PLASTIDIC GLUCOSE TRANSPORTER 4"/>
    <property type="match status" value="1"/>
</dbReference>
<comment type="caution">
    <text evidence="11">The sequence shown here is derived from an EMBL/GenBank/DDBJ whole genome shotgun (WGS) entry which is preliminary data.</text>
</comment>
<feature type="transmembrane region" description="Helical" evidence="9">
    <location>
        <begin position="172"/>
        <end position="198"/>
    </location>
</feature>
<evidence type="ECO:0000256" key="1">
    <source>
        <dbReference type="ARBA" id="ARBA00004141"/>
    </source>
</evidence>
<accession>A0A7D8YV85</accession>
<feature type="transmembrane region" description="Helical" evidence="9">
    <location>
        <begin position="360"/>
        <end position="383"/>
    </location>
</feature>
<dbReference type="Gene3D" id="1.20.1250.20">
    <property type="entry name" value="MFS general substrate transporter like domains"/>
    <property type="match status" value="1"/>
</dbReference>
<comment type="subcellular location">
    <subcellularLocation>
        <location evidence="1">Membrane</location>
        <topology evidence="1">Multi-pass membrane protein</topology>
    </subcellularLocation>
</comment>
<keyword evidence="11" id="KW-0762">Sugar transport</keyword>
<evidence type="ECO:0000313" key="11">
    <source>
        <dbReference type="EMBL" id="TVY55499.1"/>
    </source>
</evidence>
<feature type="transmembrane region" description="Helical" evidence="9">
    <location>
        <begin position="138"/>
        <end position="160"/>
    </location>
</feature>
<evidence type="ECO:0000256" key="9">
    <source>
        <dbReference type="SAM" id="Phobius"/>
    </source>
</evidence>
<gene>
    <name evidence="11" type="primary">HGT1_3</name>
    <name evidence="11" type="ORF">LCER1_G002927</name>
</gene>
<feature type="compositionally biased region" description="Polar residues" evidence="8">
    <location>
        <begin position="20"/>
        <end position="29"/>
    </location>
</feature>
<dbReference type="SUPFAM" id="SSF103473">
    <property type="entry name" value="MFS general substrate transporter"/>
    <property type="match status" value="1"/>
</dbReference>
<feature type="transmembrane region" description="Helical" evidence="9">
    <location>
        <begin position="84"/>
        <end position="102"/>
    </location>
</feature>
<evidence type="ECO:0000313" key="12">
    <source>
        <dbReference type="Proteomes" id="UP000481288"/>
    </source>
</evidence>
<evidence type="ECO:0000256" key="6">
    <source>
        <dbReference type="ARBA" id="ARBA00023136"/>
    </source>
</evidence>
<dbReference type="Proteomes" id="UP000481288">
    <property type="component" value="Unassembled WGS sequence"/>
</dbReference>
<dbReference type="InterPro" id="IPR005828">
    <property type="entry name" value="MFS_sugar_transport-like"/>
</dbReference>
<dbReference type="PROSITE" id="PS50850">
    <property type="entry name" value="MFS"/>
    <property type="match status" value="1"/>
</dbReference>
<protein>
    <submittedName>
        <fullName evidence="11">High-affinity glucose transporter</fullName>
    </submittedName>
</protein>
<dbReference type="InterPro" id="IPR020846">
    <property type="entry name" value="MFS_dom"/>
</dbReference>
<keyword evidence="5 9" id="KW-1133">Transmembrane helix</keyword>
<dbReference type="InterPro" id="IPR050360">
    <property type="entry name" value="MFS_Sugar_Transporters"/>
</dbReference>
<proteinExistence type="inferred from homology"/>
<keyword evidence="3 7" id="KW-0813">Transport</keyword>
<feature type="transmembrane region" description="Helical" evidence="9">
    <location>
        <begin position="395"/>
        <end position="417"/>
    </location>
</feature>
<comment type="similarity">
    <text evidence="2 7">Belongs to the major facilitator superfamily. Sugar transporter (TC 2.A.1.1) family.</text>
</comment>
<feature type="transmembrane region" description="Helical" evidence="9">
    <location>
        <begin position="39"/>
        <end position="57"/>
    </location>
</feature>
<sequence length="524" mass="55592">MTDVSDTKMQVPNEKDESSLKSTGANESQSVHIPRHTSFVNVVVIVTACLGGFLYGFSANTISGTLAQTTFIAKFLSGSNATQITDGLFGGFLGGAMVGSLVQAPIANKFGRKIANACASITVIISAALQAGSVSIEMFLTARVLCGIGAGMVLANTPVYMSEVSPPHNRGLLVGLQGVGIVTAYIVASLCALAFSFVKSAIQWRLNFIVLAGIACIHLGSLYFLPESPRWLMEKGRDEDAKKVLQYLHNTESDPDATLANAEAVQIKAQVETEKLLPKGFIYIFSTPHLRKRAFCSILLWIMGQGTGITAIANLVPTFMAGLGFGTTVQLGLGVVWSVCALIGCGFNVVLLDRVGRVKLLVVGGIGSAAILSVMAALVKYYLGSTNQAGTNALVALYFIFGAFFTSTVECTSYVYGSEIWPTHLRSEGSTLAYASFFGNAIAYSAPVSVALKTIGWEFYMILVSVTVVSAIGIFFYFPETMGLSLEEINHTFGDQVEVELKDVFAAESHGAVLVDSVGSSKSE</sequence>
<dbReference type="Pfam" id="PF00083">
    <property type="entry name" value="Sugar_tr"/>
    <property type="match status" value="1"/>
</dbReference>
<organism evidence="11 12">
    <name type="scientific">Lachnellula cervina</name>
    <dbReference type="NCBI Taxonomy" id="1316786"/>
    <lineage>
        <taxon>Eukaryota</taxon>
        <taxon>Fungi</taxon>
        <taxon>Dikarya</taxon>
        <taxon>Ascomycota</taxon>
        <taxon>Pezizomycotina</taxon>
        <taxon>Leotiomycetes</taxon>
        <taxon>Helotiales</taxon>
        <taxon>Lachnaceae</taxon>
        <taxon>Lachnellula</taxon>
    </lineage>
</organism>
<evidence type="ECO:0000256" key="8">
    <source>
        <dbReference type="SAM" id="MobiDB-lite"/>
    </source>
</evidence>
<dbReference type="OrthoDB" id="6612291at2759"/>
<feature type="transmembrane region" description="Helical" evidence="9">
    <location>
        <begin position="114"/>
        <end position="132"/>
    </location>
</feature>
<dbReference type="PRINTS" id="PR00171">
    <property type="entry name" value="SUGRTRNSPORT"/>
</dbReference>
<dbReference type="PANTHER" id="PTHR48022:SF30">
    <property type="entry name" value="MAJOR FACILITATOR SUPERFAMILY (MFS) PROFILE DOMAIN-CONTAINING PROTEIN"/>
    <property type="match status" value="1"/>
</dbReference>
<feature type="domain" description="Major facilitator superfamily (MFS) profile" evidence="10">
    <location>
        <begin position="44"/>
        <end position="482"/>
    </location>
</feature>
<evidence type="ECO:0000259" key="10">
    <source>
        <dbReference type="PROSITE" id="PS50850"/>
    </source>
</evidence>
<dbReference type="GO" id="GO:0005351">
    <property type="term" value="F:carbohydrate:proton symporter activity"/>
    <property type="evidence" value="ECO:0007669"/>
    <property type="project" value="TreeGrafter"/>
</dbReference>
<evidence type="ECO:0000256" key="3">
    <source>
        <dbReference type="ARBA" id="ARBA00022448"/>
    </source>
</evidence>
<keyword evidence="12" id="KW-1185">Reference proteome</keyword>
<feature type="transmembrane region" description="Helical" evidence="9">
    <location>
        <begin position="298"/>
        <end position="325"/>
    </location>
</feature>
<dbReference type="PROSITE" id="PS00217">
    <property type="entry name" value="SUGAR_TRANSPORT_2"/>
    <property type="match status" value="1"/>
</dbReference>
<keyword evidence="6 9" id="KW-0472">Membrane</keyword>
<dbReference type="NCBIfam" id="TIGR00879">
    <property type="entry name" value="SP"/>
    <property type="match status" value="1"/>
</dbReference>
<evidence type="ECO:0000256" key="5">
    <source>
        <dbReference type="ARBA" id="ARBA00022989"/>
    </source>
</evidence>
<name>A0A7D8YV85_9HELO</name>
<feature type="region of interest" description="Disordered" evidence="8">
    <location>
        <begin position="1"/>
        <end position="29"/>
    </location>
</feature>
<evidence type="ECO:0000256" key="4">
    <source>
        <dbReference type="ARBA" id="ARBA00022692"/>
    </source>
</evidence>
<evidence type="ECO:0000256" key="2">
    <source>
        <dbReference type="ARBA" id="ARBA00010992"/>
    </source>
</evidence>
<evidence type="ECO:0000256" key="7">
    <source>
        <dbReference type="RuleBase" id="RU003346"/>
    </source>
</evidence>
<dbReference type="InterPro" id="IPR005829">
    <property type="entry name" value="Sugar_transporter_CS"/>
</dbReference>
<dbReference type="EMBL" id="QGMG01000234">
    <property type="protein sequence ID" value="TVY55499.1"/>
    <property type="molecule type" value="Genomic_DNA"/>
</dbReference>